<dbReference type="PANTHER" id="PTHR12652">
    <property type="entry name" value="PEROXISOMAL BIOGENESIS FACTOR 11"/>
    <property type="match status" value="1"/>
</dbReference>
<evidence type="ECO:0000256" key="2">
    <source>
        <dbReference type="ARBA" id="ARBA00023136"/>
    </source>
</evidence>
<dbReference type="AlphaFoldDB" id="A0A9P5YSU8"/>
<protein>
    <submittedName>
        <fullName evidence="5">Peroxisomal biogenesis factor 11</fullName>
    </submittedName>
</protein>
<name>A0A9P5YSU8_9AGAR</name>
<evidence type="ECO:0000313" key="5">
    <source>
        <dbReference type="EMBL" id="KAF9474478.1"/>
    </source>
</evidence>
<keyword evidence="6" id="KW-1185">Reference proteome</keyword>
<comment type="subcellular location">
    <subcellularLocation>
        <location evidence="4">Peroxisome membrane</location>
    </subcellularLocation>
</comment>
<keyword evidence="2" id="KW-0472">Membrane</keyword>
<dbReference type="InterPro" id="IPR008733">
    <property type="entry name" value="PEX11"/>
</dbReference>
<dbReference type="GO" id="GO:0016559">
    <property type="term" value="P:peroxisome fission"/>
    <property type="evidence" value="ECO:0007669"/>
    <property type="project" value="InterPro"/>
</dbReference>
<sequence>MASIASQIILHPAVSQSLKFGGTTVGRDKTYRAVQYFARYYSWHLANKGDKTEAVRWSALKAHLGTARKLLRLGKPLEHLQAALRATLSAGPIQEIITTVARQIGYFGYLTYDSIVWANNIKFVTLAPETAKKVAKRAFQFWFAGIVFSLIHGVLKATRLAKETKYLQESKVWGEKDLAEEAARETRLNAVQVARKNNHQQLVIDLLDVWIPATGAGLLAINEGTLGILGLISSLIGAKSQWKAVNGKK</sequence>
<organism evidence="5 6">
    <name type="scientific">Pholiota conissans</name>
    <dbReference type="NCBI Taxonomy" id="109636"/>
    <lineage>
        <taxon>Eukaryota</taxon>
        <taxon>Fungi</taxon>
        <taxon>Dikarya</taxon>
        <taxon>Basidiomycota</taxon>
        <taxon>Agaricomycotina</taxon>
        <taxon>Agaricomycetes</taxon>
        <taxon>Agaricomycetidae</taxon>
        <taxon>Agaricales</taxon>
        <taxon>Agaricineae</taxon>
        <taxon>Strophariaceae</taxon>
        <taxon>Pholiota</taxon>
    </lineage>
</organism>
<keyword evidence="3" id="KW-0576">Peroxisome</keyword>
<evidence type="ECO:0000256" key="3">
    <source>
        <dbReference type="ARBA" id="ARBA00023140"/>
    </source>
</evidence>
<dbReference type="PANTHER" id="PTHR12652:SF50">
    <property type="entry name" value="PEROXIN 11"/>
    <property type="match status" value="1"/>
</dbReference>
<dbReference type="Proteomes" id="UP000807469">
    <property type="component" value="Unassembled WGS sequence"/>
</dbReference>
<proteinExistence type="predicted"/>
<keyword evidence="1" id="KW-0962">Peroxisome biogenesis</keyword>
<reference evidence="5" key="1">
    <citation type="submission" date="2020-11" db="EMBL/GenBank/DDBJ databases">
        <authorList>
            <consortium name="DOE Joint Genome Institute"/>
            <person name="Ahrendt S."/>
            <person name="Riley R."/>
            <person name="Andreopoulos W."/>
            <person name="Labutti K."/>
            <person name="Pangilinan J."/>
            <person name="Ruiz-Duenas F.J."/>
            <person name="Barrasa J.M."/>
            <person name="Sanchez-Garcia M."/>
            <person name="Camarero S."/>
            <person name="Miyauchi S."/>
            <person name="Serrano A."/>
            <person name="Linde D."/>
            <person name="Babiker R."/>
            <person name="Drula E."/>
            <person name="Ayuso-Fernandez I."/>
            <person name="Pacheco R."/>
            <person name="Padilla G."/>
            <person name="Ferreira P."/>
            <person name="Barriuso J."/>
            <person name="Kellner H."/>
            <person name="Castanera R."/>
            <person name="Alfaro M."/>
            <person name="Ramirez L."/>
            <person name="Pisabarro A.G."/>
            <person name="Kuo A."/>
            <person name="Tritt A."/>
            <person name="Lipzen A."/>
            <person name="He G."/>
            <person name="Yan M."/>
            <person name="Ng V."/>
            <person name="Cullen D."/>
            <person name="Martin F."/>
            <person name="Rosso M.-N."/>
            <person name="Henrissat B."/>
            <person name="Hibbett D."/>
            <person name="Martinez A.T."/>
            <person name="Grigoriev I.V."/>
        </authorList>
    </citation>
    <scope>NUCLEOTIDE SEQUENCE</scope>
    <source>
        <strain evidence="5">CIRM-BRFM 674</strain>
    </source>
</reference>
<evidence type="ECO:0000256" key="4">
    <source>
        <dbReference type="ARBA" id="ARBA00046271"/>
    </source>
</evidence>
<dbReference type="GO" id="GO:0005778">
    <property type="term" value="C:peroxisomal membrane"/>
    <property type="evidence" value="ECO:0007669"/>
    <property type="project" value="UniProtKB-SubCell"/>
</dbReference>
<dbReference type="EMBL" id="MU155377">
    <property type="protein sequence ID" value="KAF9474478.1"/>
    <property type="molecule type" value="Genomic_DNA"/>
</dbReference>
<accession>A0A9P5YSU8</accession>
<evidence type="ECO:0000256" key="1">
    <source>
        <dbReference type="ARBA" id="ARBA00022593"/>
    </source>
</evidence>
<evidence type="ECO:0000313" key="6">
    <source>
        <dbReference type="Proteomes" id="UP000807469"/>
    </source>
</evidence>
<comment type="caution">
    <text evidence="5">The sequence shown here is derived from an EMBL/GenBank/DDBJ whole genome shotgun (WGS) entry which is preliminary data.</text>
</comment>
<gene>
    <name evidence="5" type="ORF">BDN70DRAFT_884795</name>
</gene>
<dbReference type="OrthoDB" id="411017at2759"/>
<dbReference type="Pfam" id="PF05648">
    <property type="entry name" value="PEX11"/>
    <property type="match status" value="1"/>
</dbReference>